<accession>A0AA96M2U3</accession>
<gene>
    <name evidence="2" type="ORF">ACE3KR_19470</name>
    <name evidence="3" type="ORF">RQP59_21865</name>
</gene>
<dbReference type="EMBL" id="CP135253">
    <property type="protein sequence ID" value="WNS37666.1"/>
    <property type="molecule type" value="Genomic_DNA"/>
</dbReference>
<feature type="region of interest" description="Disordered" evidence="1">
    <location>
        <begin position="95"/>
        <end position="134"/>
    </location>
</feature>
<feature type="compositionally biased region" description="Basic and acidic residues" evidence="1">
    <location>
        <begin position="100"/>
        <end position="110"/>
    </location>
</feature>
<dbReference type="Proteomes" id="UP001577381">
    <property type="component" value="Unassembled WGS sequence"/>
</dbReference>
<dbReference type="AlphaFoldDB" id="A0AA96M2U3"/>
<evidence type="ECO:0000313" key="2">
    <source>
        <dbReference type="EMBL" id="MFB4721056.1"/>
    </source>
</evidence>
<name>A0AA96M2U3_9ENTR</name>
<feature type="compositionally biased region" description="Low complexity" evidence="1">
    <location>
        <begin position="112"/>
        <end position="123"/>
    </location>
</feature>
<dbReference type="InterPro" id="IPR019684">
    <property type="entry name" value="HofP"/>
</dbReference>
<dbReference type="EMBL" id="JBHGSI010000006">
    <property type="protein sequence ID" value="MFB4721056.1"/>
    <property type="molecule type" value="Genomic_DNA"/>
</dbReference>
<keyword evidence="4" id="KW-1185">Reference proteome</keyword>
<organism evidence="3">
    <name type="scientific">Enterobacter chuandaensis</name>
    <dbReference type="NCBI Taxonomy" id="2497875"/>
    <lineage>
        <taxon>Bacteria</taxon>
        <taxon>Pseudomonadati</taxon>
        <taxon>Pseudomonadota</taxon>
        <taxon>Gammaproteobacteria</taxon>
        <taxon>Enterobacterales</taxon>
        <taxon>Enterobacteriaceae</taxon>
        <taxon>Enterobacter</taxon>
        <taxon>Enterobacter cloacae complex</taxon>
    </lineage>
</organism>
<reference evidence="2 4" key="2">
    <citation type="submission" date="2024-09" db="EMBL/GenBank/DDBJ databases">
        <title>Molecular characterization of Carbapenemase-producing Enterobacter cloacae Complex from Infections in Argentina.</title>
        <authorList>
            <person name="De Mendieta J.M."/>
            <person name="Gomez S."/>
        </authorList>
    </citation>
    <scope>NUCLEOTIDE SEQUENCE [LARGE SCALE GENOMIC DNA]</scope>
    <source>
        <strain evidence="2 4">M23267</strain>
    </source>
</reference>
<evidence type="ECO:0000313" key="4">
    <source>
        <dbReference type="Proteomes" id="UP001577381"/>
    </source>
</evidence>
<proteinExistence type="predicted"/>
<evidence type="ECO:0000256" key="1">
    <source>
        <dbReference type="SAM" id="MobiDB-lite"/>
    </source>
</evidence>
<protein>
    <submittedName>
        <fullName evidence="3">DUF2531 family protein</fullName>
    </submittedName>
</protein>
<reference evidence="3" key="1">
    <citation type="submission" date="2023-09" db="EMBL/GenBank/DDBJ databases">
        <title>Coexistence of blaNDM-1 and blaKPC-2 in Enterobacter chuandaensis.</title>
        <authorList>
            <person name="Chen R."/>
        </authorList>
    </citation>
    <scope>NUCLEOTIDE SEQUENCE</scope>
    <source>
        <strain evidence="3">FAHZZU5885</strain>
    </source>
</reference>
<dbReference type="RefSeq" id="WP_265195391.1">
    <property type="nucleotide sequence ID" value="NZ_CP135253.1"/>
</dbReference>
<dbReference type="KEGG" id="echu:RQP59_21865"/>
<dbReference type="Pfam" id="PF10748">
    <property type="entry name" value="HofP"/>
    <property type="match status" value="1"/>
</dbReference>
<sequence length="134" mass="14894">MRNSAKYLLVCSALLLTGMRDPFRPPDDPCATGELARWHYRGMVEGQQAIAILQDGQQRWYRLKAQERFPAGWRITDINETELTIAVGETCEPEQWTWQREGKDKNESKDSAVAAGVQPPAVGRRAKAGHAGGG</sequence>
<evidence type="ECO:0000313" key="3">
    <source>
        <dbReference type="EMBL" id="WNS37666.1"/>
    </source>
</evidence>